<evidence type="ECO:0000256" key="7">
    <source>
        <dbReference type="SAM" id="MobiDB-lite"/>
    </source>
</evidence>
<comment type="caution">
    <text evidence="8">The sequence shown here is derived from an EMBL/GenBank/DDBJ whole genome shotgun (WGS) entry which is preliminary data.</text>
</comment>
<reference evidence="8" key="1">
    <citation type="submission" date="2020-11" db="EMBL/GenBank/DDBJ databases">
        <authorList>
            <consortium name="DOE Joint Genome Institute"/>
            <person name="Ahrendt S."/>
            <person name="Riley R."/>
            <person name="Andreopoulos W."/>
            <person name="Labutti K."/>
            <person name="Pangilinan J."/>
            <person name="Ruiz-Duenas F.J."/>
            <person name="Barrasa J.M."/>
            <person name="Sanchez-Garcia M."/>
            <person name="Camarero S."/>
            <person name="Miyauchi S."/>
            <person name="Serrano A."/>
            <person name="Linde D."/>
            <person name="Babiker R."/>
            <person name="Drula E."/>
            <person name="Ayuso-Fernandez I."/>
            <person name="Pacheco R."/>
            <person name="Padilla G."/>
            <person name="Ferreira P."/>
            <person name="Barriuso J."/>
            <person name="Kellner H."/>
            <person name="Castanera R."/>
            <person name="Alfaro M."/>
            <person name="Ramirez L."/>
            <person name="Pisabarro A.G."/>
            <person name="Kuo A."/>
            <person name="Tritt A."/>
            <person name="Lipzen A."/>
            <person name="He G."/>
            <person name="Yan M."/>
            <person name="Ng V."/>
            <person name="Cullen D."/>
            <person name="Martin F."/>
            <person name="Rosso M.-N."/>
            <person name="Henrissat B."/>
            <person name="Hibbett D."/>
            <person name="Martinez A.T."/>
            <person name="Grigoriev I.V."/>
        </authorList>
    </citation>
    <scope>NUCLEOTIDE SEQUENCE</scope>
    <source>
        <strain evidence="8">CBS 506.95</strain>
    </source>
</reference>
<evidence type="ECO:0000256" key="3">
    <source>
        <dbReference type="ARBA" id="ARBA00022512"/>
    </source>
</evidence>
<keyword evidence="6" id="KW-0732">Signal</keyword>
<dbReference type="GO" id="GO:0009277">
    <property type="term" value="C:fungal-type cell wall"/>
    <property type="evidence" value="ECO:0007669"/>
    <property type="project" value="InterPro"/>
</dbReference>
<dbReference type="Proteomes" id="UP000807306">
    <property type="component" value="Unassembled WGS sequence"/>
</dbReference>
<accession>A0A9P6E644</accession>
<evidence type="ECO:0000256" key="2">
    <source>
        <dbReference type="ARBA" id="ARBA00010446"/>
    </source>
</evidence>
<keyword evidence="9" id="KW-1185">Reference proteome</keyword>
<evidence type="ECO:0000256" key="4">
    <source>
        <dbReference type="ARBA" id="ARBA00022525"/>
    </source>
</evidence>
<keyword evidence="3 6" id="KW-0134">Cell wall</keyword>
<dbReference type="CDD" id="cd23507">
    <property type="entry name" value="hydrophobin_I"/>
    <property type="match status" value="1"/>
</dbReference>
<comment type="similarity">
    <text evidence="2 6">Belongs to the fungal hydrophobin family.</text>
</comment>
<evidence type="ECO:0000256" key="5">
    <source>
        <dbReference type="ARBA" id="ARBA00023157"/>
    </source>
</evidence>
<organism evidence="8 9">
    <name type="scientific">Crepidotus variabilis</name>
    <dbReference type="NCBI Taxonomy" id="179855"/>
    <lineage>
        <taxon>Eukaryota</taxon>
        <taxon>Fungi</taxon>
        <taxon>Dikarya</taxon>
        <taxon>Basidiomycota</taxon>
        <taxon>Agaricomycotina</taxon>
        <taxon>Agaricomycetes</taxon>
        <taxon>Agaricomycetidae</taxon>
        <taxon>Agaricales</taxon>
        <taxon>Agaricineae</taxon>
        <taxon>Crepidotaceae</taxon>
        <taxon>Crepidotus</taxon>
    </lineage>
</organism>
<dbReference type="AlphaFoldDB" id="A0A9P6E644"/>
<keyword evidence="4 6" id="KW-0964">Secreted</keyword>
<comment type="subcellular location">
    <subcellularLocation>
        <location evidence="1 6">Secreted</location>
        <location evidence="1 6">Cell wall</location>
    </subcellularLocation>
</comment>
<evidence type="ECO:0000313" key="8">
    <source>
        <dbReference type="EMBL" id="KAF9523301.1"/>
    </source>
</evidence>
<sequence length="115" mass="11696">MARGLPPMAPARRSTRVSAARRSEPSGGINGSCNTGPVQCCNSITYASDAGAKTIISALSLVVPDETAVGLTCQPLTALGIGGNGCQSQPVCCENNDFEGAIVIGCSPININFVR</sequence>
<gene>
    <name evidence="8" type="ORF">CPB83DRAFT_863035</name>
</gene>
<dbReference type="SMART" id="SM00075">
    <property type="entry name" value="HYDRO"/>
    <property type="match status" value="1"/>
</dbReference>
<protein>
    <recommendedName>
        <fullName evidence="6">Hydrophobin</fullName>
    </recommendedName>
</protein>
<feature type="region of interest" description="Disordered" evidence="7">
    <location>
        <begin position="1"/>
        <end position="31"/>
    </location>
</feature>
<evidence type="ECO:0000256" key="6">
    <source>
        <dbReference type="RuleBase" id="RU365009"/>
    </source>
</evidence>
<proteinExistence type="inferred from homology"/>
<dbReference type="InterPro" id="IPR001338">
    <property type="entry name" value="Class_I_Hydrophobin"/>
</dbReference>
<dbReference type="EMBL" id="MU157920">
    <property type="protein sequence ID" value="KAF9523301.1"/>
    <property type="molecule type" value="Genomic_DNA"/>
</dbReference>
<evidence type="ECO:0000256" key="1">
    <source>
        <dbReference type="ARBA" id="ARBA00004191"/>
    </source>
</evidence>
<evidence type="ECO:0000313" key="9">
    <source>
        <dbReference type="Proteomes" id="UP000807306"/>
    </source>
</evidence>
<dbReference type="OrthoDB" id="4225815at2759"/>
<name>A0A9P6E644_9AGAR</name>
<dbReference type="GO" id="GO:0005199">
    <property type="term" value="F:structural constituent of cell wall"/>
    <property type="evidence" value="ECO:0007669"/>
    <property type="project" value="InterPro"/>
</dbReference>
<dbReference type="Pfam" id="PF01185">
    <property type="entry name" value="Hydrophobin"/>
    <property type="match status" value="1"/>
</dbReference>
<keyword evidence="5 6" id="KW-1015">Disulfide bond</keyword>